<evidence type="ECO:0000256" key="7">
    <source>
        <dbReference type="ARBA" id="ARBA00022801"/>
    </source>
</evidence>
<dbReference type="AlphaFoldDB" id="A0A3A3A679"/>
<dbReference type="FunFam" id="3.40.50.1820:FF:000056">
    <property type="entry name" value="GPI inositol-deacylase"/>
    <property type="match status" value="1"/>
</dbReference>
<feature type="transmembrane region" description="Helical" evidence="12">
    <location>
        <begin position="949"/>
        <end position="973"/>
    </location>
</feature>
<dbReference type="GO" id="GO:0006888">
    <property type="term" value="P:endoplasmic reticulum to Golgi vesicle-mediated transport"/>
    <property type="evidence" value="ECO:0007669"/>
    <property type="project" value="TreeGrafter"/>
</dbReference>
<dbReference type="SUPFAM" id="SSF53474">
    <property type="entry name" value="alpha/beta-Hydrolases"/>
    <property type="match status" value="1"/>
</dbReference>
<dbReference type="InterPro" id="IPR056824">
    <property type="entry name" value="PGAP1_TMD"/>
</dbReference>
<evidence type="ECO:0000256" key="2">
    <source>
        <dbReference type="ARBA" id="ARBA00004477"/>
    </source>
</evidence>
<sequence length="1139" mass="127361">MHRRSSGSLVEDDAEDSLVYRAPVEENNGFSFVETPEKSRPQVARTGTSFDIRRDIGNSSTPRSRNSSTWRNPSQTSPDSKMPTMMPLTSQRLPMEASPDGSRLRHARLRSPWLCSILTAITTSLAVVFLLSILRSFSARQVGSNGCGIPVMSPTFIRMVGFDTEHTRFASKYNLYLYREEGVDPYTQENIGLNGVPVLFLPGNAGSYRQVRSLAAEASRHYYDVVRHDDERLSLGTRSLDFFMVDFNEDMAAFHGQTLLDQAEYVNEAIAYILSLYHDPKRSRRDPELPDPSSVILIGHSMGGIVARTTLTMANYQANSVNTIVTMSAPHAKPPVSFESDIVHTYKQINDYWREAYSQTWANNNPLWHVTLISIAGGSRDTVVPSDYASISSLVPDTHGFTVFTSTVPDVWIGMDHLSITWCDQFRKAIAKSLFEVIDARRASQTKPRAERMRIFKKWYLTGLEPIAERTLSQKEANTLLTLEDNSNTILSQGERLILREFGLRKGPDVHLLPIPPQGVSGKKFTLLTDQQFDKSGDNGNLEVLFCSVFPLHNGKFSTVFSMNMDLSGGTVGSTRLACKNAADDGIHLPASTHTSKYAYDRVPPFSYLQYDLEDLAEHQFVAVVDKASARTKGWVVAEFSDSSDAVIRARVGLGGLISNGLKMRLPANRPMLTEVRIPALYSSLLDYKLKITRHNRGKKEELFAPLLRQSIPDPHESKFFVNVDEVNVDLHGLAPFMPPPLRERATLGGVSFQLWTDPSFGSTVDISLKVDIANSLGELVMRYRTVFAAFPLLVVALALRKQFQVYDETGYFITFTEGLDSALHSSLPILLLAMSLLASSLATARAIPTSEDALHLRTNSTETPVDFTKNDLLLGSQDAFFWFLVPVFGLISVGVCVITNYLVLVLVSFFSYIYGPLNSRSGYIRRDDKGNLPIFSAPTPKRRIINTAILLVLVSTVVPYQFAYMVACIVQLATCVRAQWHARETRATSHYNFANYAHSMLILMLWILPINILVLLVWAHNLVVHWFMPFSSHHNVLSIMPFILLVETMTSGTMIPRVTTRFKHVTSILCFSIAVYSAVYGVSYAYLLHHLANILSAWFVGIYLCSSSFSIRRLWRILEGDDTSNISEPGGSHVKKKP</sequence>
<dbReference type="PANTHER" id="PTHR15495:SF7">
    <property type="entry name" value="GPI INOSITOL-DEACYLASE"/>
    <property type="match status" value="1"/>
</dbReference>
<dbReference type="EMBL" id="MVGC01000007">
    <property type="protein sequence ID" value="RJE27194.1"/>
    <property type="molecule type" value="Genomic_DNA"/>
</dbReference>
<evidence type="ECO:0000256" key="3">
    <source>
        <dbReference type="ARBA" id="ARBA00006931"/>
    </source>
</evidence>
<feature type="compositionally biased region" description="Low complexity" evidence="13">
    <location>
        <begin position="58"/>
        <end position="74"/>
    </location>
</feature>
<dbReference type="Pfam" id="PF25141">
    <property type="entry name" value="PGAP1_2nd"/>
    <property type="match status" value="1"/>
</dbReference>
<evidence type="ECO:0000313" key="17">
    <source>
        <dbReference type="Proteomes" id="UP000266188"/>
    </source>
</evidence>
<evidence type="ECO:0000256" key="9">
    <source>
        <dbReference type="ARBA" id="ARBA00022927"/>
    </source>
</evidence>
<name>A0A3A3A679_9EURO</name>
<feature type="domain" description="GPI inositol-deacylase PGAP1-like alpha/beta" evidence="14">
    <location>
        <begin position="193"/>
        <end position="437"/>
    </location>
</feature>
<evidence type="ECO:0000313" key="16">
    <source>
        <dbReference type="EMBL" id="RJE27194.1"/>
    </source>
</evidence>
<dbReference type="STRING" id="2070753.A0A3A3A679"/>
<reference evidence="17" key="1">
    <citation type="submission" date="2017-02" db="EMBL/GenBank/DDBJ databases">
        <authorList>
            <person name="Tafer H."/>
            <person name="Lopandic K."/>
        </authorList>
    </citation>
    <scope>NUCLEOTIDE SEQUENCE [LARGE SCALE GENOMIC DNA]</scope>
    <source>
        <strain evidence="17">CBS 366.77</strain>
    </source>
</reference>
<dbReference type="GO" id="GO:0015031">
    <property type="term" value="P:protein transport"/>
    <property type="evidence" value="ECO:0007669"/>
    <property type="project" value="UniProtKB-KW"/>
</dbReference>
<feature type="transmembrane region" description="Helical" evidence="12">
    <location>
        <begin position="1069"/>
        <end position="1089"/>
    </location>
</feature>
<gene>
    <name evidence="16" type="ORF">PHISCL_00435</name>
</gene>
<dbReference type="Pfam" id="PF25140">
    <property type="entry name" value="PGAP1_TMD"/>
    <property type="match status" value="1"/>
</dbReference>
<feature type="transmembrane region" description="Helical" evidence="12">
    <location>
        <begin position="1040"/>
        <end position="1057"/>
    </location>
</feature>
<dbReference type="Proteomes" id="UP000266188">
    <property type="component" value="Unassembled WGS sequence"/>
</dbReference>
<evidence type="ECO:0000256" key="11">
    <source>
        <dbReference type="ARBA" id="ARBA00023136"/>
    </source>
</evidence>
<keyword evidence="8 12" id="KW-0256">Endoplasmic reticulum</keyword>
<feature type="transmembrane region" description="Helical" evidence="12">
    <location>
        <begin position="113"/>
        <end position="134"/>
    </location>
</feature>
<evidence type="ECO:0000256" key="10">
    <source>
        <dbReference type="ARBA" id="ARBA00022989"/>
    </source>
</evidence>
<evidence type="ECO:0000256" key="4">
    <source>
        <dbReference type="ARBA" id="ARBA00015856"/>
    </source>
</evidence>
<evidence type="ECO:0000256" key="1">
    <source>
        <dbReference type="ARBA" id="ARBA00003496"/>
    </source>
</evidence>
<keyword evidence="6 12" id="KW-0812">Transmembrane</keyword>
<keyword evidence="9 12" id="KW-0653">Protein transport</keyword>
<dbReference type="GO" id="GO:0006505">
    <property type="term" value="P:GPI anchor metabolic process"/>
    <property type="evidence" value="ECO:0007669"/>
    <property type="project" value="TreeGrafter"/>
</dbReference>
<proteinExistence type="inferred from homology"/>
<evidence type="ECO:0000256" key="6">
    <source>
        <dbReference type="ARBA" id="ARBA00022692"/>
    </source>
</evidence>
<comment type="subcellular location">
    <subcellularLocation>
        <location evidence="2">Endoplasmic reticulum membrane</location>
        <topology evidence="2">Multi-pass membrane protein</topology>
    </subcellularLocation>
</comment>
<organism evidence="16 17">
    <name type="scientific">Aspergillus sclerotialis</name>
    <dbReference type="NCBI Taxonomy" id="2070753"/>
    <lineage>
        <taxon>Eukaryota</taxon>
        <taxon>Fungi</taxon>
        <taxon>Dikarya</taxon>
        <taxon>Ascomycota</taxon>
        <taxon>Pezizomycotina</taxon>
        <taxon>Eurotiomycetes</taxon>
        <taxon>Eurotiomycetidae</taxon>
        <taxon>Eurotiales</taxon>
        <taxon>Aspergillaceae</taxon>
        <taxon>Aspergillus</taxon>
        <taxon>Aspergillus subgen. Polypaecilum</taxon>
    </lineage>
</organism>
<keyword evidence="7 12" id="KW-0378">Hydrolase</keyword>
<evidence type="ECO:0000256" key="12">
    <source>
        <dbReference type="RuleBase" id="RU365011"/>
    </source>
</evidence>
<dbReference type="GO" id="GO:0005789">
    <property type="term" value="C:endoplasmic reticulum membrane"/>
    <property type="evidence" value="ECO:0007669"/>
    <property type="project" value="UniProtKB-SubCell"/>
</dbReference>
<dbReference type="Gene3D" id="3.40.50.1820">
    <property type="entry name" value="alpha/beta hydrolase"/>
    <property type="match status" value="1"/>
</dbReference>
<dbReference type="Pfam" id="PF07819">
    <property type="entry name" value="PGAP1"/>
    <property type="match status" value="1"/>
</dbReference>
<keyword evidence="11 12" id="KW-0472">Membrane</keyword>
<keyword evidence="17" id="KW-1185">Reference proteome</keyword>
<comment type="function">
    <text evidence="1 12">Involved in inositol deacylation of GPI-anchored proteins which plays important roles in the quality control and ER-associated degradation of GPI-anchored proteins.</text>
</comment>
<dbReference type="InterPro" id="IPR029058">
    <property type="entry name" value="AB_hydrolase_fold"/>
</dbReference>
<keyword evidence="10 12" id="KW-1133">Transmembrane helix</keyword>
<evidence type="ECO:0000259" key="15">
    <source>
        <dbReference type="Pfam" id="PF25140"/>
    </source>
</evidence>
<dbReference type="InterPro" id="IPR039529">
    <property type="entry name" value="PGAP1/BST1"/>
</dbReference>
<feature type="region of interest" description="Disordered" evidence="13">
    <location>
        <begin position="1"/>
        <end position="86"/>
    </location>
</feature>
<keyword evidence="5 12" id="KW-0813">Transport</keyword>
<evidence type="ECO:0000256" key="13">
    <source>
        <dbReference type="SAM" id="MobiDB-lite"/>
    </source>
</evidence>
<evidence type="ECO:0000259" key="14">
    <source>
        <dbReference type="Pfam" id="PF07819"/>
    </source>
</evidence>
<comment type="caution">
    <text evidence="16">The sequence shown here is derived from an EMBL/GenBank/DDBJ whole genome shotgun (WGS) entry which is preliminary data.</text>
</comment>
<dbReference type="EC" id="3.1.-.-" evidence="12"/>
<evidence type="ECO:0000256" key="5">
    <source>
        <dbReference type="ARBA" id="ARBA00022448"/>
    </source>
</evidence>
<dbReference type="GO" id="GO:0050185">
    <property type="term" value="F:phosphatidylinositol deacylase activity"/>
    <property type="evidence" value="ECO:0007669"/>
    <property type="project" value="TreeGrafter"/>
</dbReference>
<protein>
    <recommendedName>
        <fullName evidence="4 12">GPI inositol-deacylase</fullName>
        <ecNumber evidence="12">3.1.-.-</ecNumber>
    </recommendedName>
</protein>
<feature type="transmembrane region" description="Helical" evidence="12">
    <location>
        <begin position="994"/>
        <end position="1020"/>
    </location>
</feature>
<dbReference type="InterPro" id="IPR012908">
    <property type="entry name" value="PGAP1-ab_dom-like"/>
</dbReference>
<feature type="domain" description="GPI inositol-deacylase transmembrane" evidence="15">
    <location>
        <begin position="787"/>
        <end position="1104"/>
    </location>
</feature>
<dbReference type="PANTHER" id="PTHR15495">
    <property type="entry name" value="NEGATIVE REGULATOR OF VESICLE FORMATION-RELATED"/>
    <property type="match status" value="1"/>
</dbReference>
<comment type="similarity">
    <text evidence="3 12">Belongs to the GPI inositol-deacylase family.</text>
</comment>
<feature type="transmembrane region" description="Helical" evidence="12">
    <location>
        <begin position="881"/>
        <end position="914"/>
    </location>
</feature>
<dbReference type="OrthoDB" id="348976at2759"/>
<accession>A0A3A3A679</accession>
<feature type="transmembrane region" description="Helical" evidence="12">
    <location>
        <begin position="1095"/>
        <end position="1112"/>
    </location>
</feature>
<evidence type="ECO:0000256" key="8">
    <source>
        <dbReference type="ARBA" id="ARBA00022824"/>
    </source>
</evidence>